<comment type="caution">
    <text evidence="1">The sequence shown here is derived from an EMBL/GenBank/DDBJ whole genome shotgun (WGS) entry which is preliminary data.</text>
</comment>
<sequence>MAEVLEGDLNADGVVNFKDEEIVVLNKRKQDLADAKAAAIAKKVAGTLPQGPQLGLTPLQERQQAKRALDAANAAIRRDVDAREVVVDPPEGDSVLGFELGDADAPTGAFERRMQEALGENINRVRNQSTDSNND</sequence>
<reference evidence="1" key="1">
    <citation type="journal article" date="2015" name="Nature">
        <title>Complex archaea that bridge the gap between prokaryotes and eukaryotes.</title>
        <authorList>
            <person name="Spang A."/>
            <person name="Saw J.H."/>
            <person name="Jorgensen S.L."/>
            <person name="Zaremba-Niedzwiedzka K."/>
            <person name="Martijn J."/>
            <person name="Lind A.E."/>
            <person name="van Eijk R."/>
            <person name="Schleper C."/>
            <person name="Guy L."/>
            <person name="Ettema T.J."/>
        </authorList>
    </citation>
    <scope>NUCLEOTIDE SEQUENCE</scope>
</reference>
<dbReference type="AlphaFoldDB" id="A0A0F9GG69"/>
<protein>
    <submittedName>
        <fullName evidence="1">Uncharacterized protein</fullName>
    </submittedName>
</protein>
<gene>
    <name evidence="1" type="ORF">LCGC14_1913290</name>
</gene>
<dbReference type="EMBL" id="LAZR01020248">
    <property type="protein sequence ID" value="KKL89581.1"/>
    <property type="molecule type" value="Genomic_DNA"/>
</dbReference>
<accession>A0A0F9GG69</accession>
<proteinExistence type="predicted"/>
<evidence type="ECO:0000313" key="1">
    <source>
        <dbReference type="EMBL" id="KKL89581.1"/>
    </source>
</evidence>
<name>A0A0F9GG69_9ZZZZ</name>
<organism evidence="1">
    <name type="scientific">marine sediment metagenome</name>
    <dbReference type="NCBI Taxonomy" id="412755"/>
    <lineage>
        <taxon>unclassified sequences</taxon>
        <taxon>metagenomes</taxon>
        <taxon>ecological metagenomes</taxon>
    </lineage>
</organism>